<protein>
    <submittedName>
        <fullName evidence="1">Uncharacterized protein</fullName>
    </submittedName>
</protein>
<name>A0ACC0W4X4_9STRA</name>
<sequence length="521" mass="59334">MTSMKMQLTELINQSPQYVIDPLRVPIYFVDNPKDWAYCATRLLHAELLGFDTETRPTWSKYETKRKRCALLQIAVRDVEKKEEVFLLDLLHLAPTVYNSTLTRVFVSTKTIKIGQNFYHDLQELARSYPHVSCFRVCKQVVEVNDLSIALTGPHDRLSLQKLVFFYMHQKLAKTQQTSNWERRPLTTNQVHYAAADALVLLHLYDELLGRIQNQRQNTKNMSFRLADVTNVLGINLAPKSPKCLLCLQVFDTELALRQHRKKCLSTASKLWICAVCHVKCIGTEKVMGQHVKRCCPDQARPTLQVRKRKRSLPNESKSDDHASSPQDAATQSNMKKRRKGDSKAAKNVDVSNLVPRQEEKKHNKGQNNDDIRQALAVNTQSGTAIQMTVIPSCRDRNRKKRKLSKLPQSTAQLNLKKRRKGETIAAKTVDTSTPVSKQEEKKHTKGRKKGGKKLKRQALAPLTPQVAAEPDGSKTSQAPSSRERKYREQKRRKMSMESSLLASDTLWSKISSDATNLEVA</sequence>
<gene>
    <name evidence="1" type="ORF">PsorP6_005321</name>
</gene>
<dbReference type="EMBL" id="CM047583">
    <property type="protein sequence ID" value="KAI9913794.1"/>
    <property type="molecule type" value="Genomic_DNA"/>
</dbReference>
<accession>A0ACC0W4X4</accession>
<evidence type="ECO:0000313" key="2">
    <source>
        <dbReference type="Proteomes" id="UP001163321"/>
    </source>
</evidence>
<dbReference type="Proteomes" id="UP001163321">
    <property type="component" value="Chromosome 4"/>
</dbReference>
<keyword evidence="2" id="KW-1185">Reference proteome</keyword>
<organism evidence="1 2">
    <name type="scientific">Peronosclerospora sorghi</name>
    <dbReference type="NCBI Taxonomy" id="230839"/>
    <lineage>
        <taxon>Eukaryota</taxon>
        <taxon>Sar</taxon>
        <taxon>Stramenopiles</taxon>
        <taxon>Oomycota</taxon>
        <taxon>Peronosporomycetes</taxon>
        <taxon>Peronosporales</taxon>
        <taxon>Peronosporaceae</taxon>
        <taxon>Peronosclerospora</taxon>
    </lineage>
</organism>
<proteinExistence type="predicted"/>
<comment type="caution">
    <text evidence="1">The sequence shown here is derived from an EMBL/GenBank/DDBJ whole genome shotgun (WGS) entry which is preliminary data.</text>
</comment>
<reference evidence="1 2" key="1">
    <citation type="journal article" date="2022" name="bioRxiv">
        <title>The genome of the oomycete Peronosclerospora sorghi, a cosmopolitan pathogen of maize and sorghum, is inflated with dispersed pseudogenes.</title>
        <authorList>
            <person name="Fletcher K."/>
            <person name="Martin F."/>
            <person name="Isakeit T."/>
            <person name="Cavanaugh K."/>
            <person name="Magill C."/>
            <person name="Michelmore R."/>
        </authorList>
    </citation>
    <scope>NUCLEOTIDE SEQUENCE [LARGE SCALE GENOMIC DNA]</scope>
    <source>
        <strain evidence="1">P6</strain>
    </source>
</reference>
<evidence type="ECO:0000313" key="1">
    <source>
        <dbReference type="EMBL" id="KAI9913794.1"/>
    </source>
</evidence>